<dbReference type="EMBL" id="BAAAQD010000018">
    <property type="protein sequence ID" value="GAA1545636.1"/>
    <property type="molecule type" value="Genomic_DNA"/>
</dbReference>
<feature type="region of interest" description="Disordered" evidence="1">
    <location>
        <begin position="95"/>
        <end position="163"/>
    </location>
</feature>
<evidence type="ECO:0000256" key="1">
    <source>
        <dbReference type="SAM" id="MobiDB-lite"/>
    </source>
</evidence>
<accession>A0ABN2BTK2</accession>
<keyword evidence="2" id="KW-0812">Transmembrane</keyword>
<feature type="compositionally biased region" description="Low complexity" evidence="1">
    <location>
        <begin position="97"/>
        <end position="113"/>
    </location>
</feature>
<keyword evidence="2" id="KW-0472">Membrane</keyword>
<feature type="compositionally biased region" description="Low complexity" evidence="1">
    <location>
        <begin position="120"/>
        <end position="158"/>
    </location>
</feature>
<evidence type="ECO:0008006" key="5">
    <source>
        <dbReference type="Google" id="ProtNLM"/>
    </source>
</evidence>
<protein>
    <recommendedName>
        <fullName evidence="5">Excalibur calcium-binding domain-containing protein</fullName>
    </recommendedName>
</protein>
<sequence>MPESMHAPPFAAAISRRSHQTRPFGYCPPDGAGGRLREVTQPPINQRGRRSGRAPTIAMVAFVVFVVGICGIAAIGAGAERPEDTRDVARTGALALPQTSAAEATPTTTSAPATTPPVTSPATTNPASNPVTEAPTTTNPATKAPTKAPTTKATTKPAGNCNPNYTPCVPNDPVDVDCKGGSGNGPSYVQGPVRVIGDDVYDLDRDGDGIGCD</sequence>
<keyword evidence="2" id="KW-1133">Transmembrane helix</keyword>
<organism evidence="3 4">
    <name type="scientific">Dactylosporangium maewongense</name>
    <dbReference type="NCBI Taxonomy" id="634393"/>
    <lineage>
        <taxon>Bacteria</taxon>
        <taxon>Bacillati</taxon>
        <taxon>Actinomycetota</taxon>
        <taxon>Actinomycetes</taxon>
        <taxon>Micromonosporales</taxon>
        <taxon>Micromonosporaceae</taxon>
        <taxon>Dactylosporangium</taxon>
    </lineage>
</organism>
<feature type="region of interest" description="Disordered" evidence="1">
    <location>
        <begin position="1"/>
        <end position="38"/>
    </location>
</feature>
<dbReference type="Proteomes" id="UP001501470">
    <property type="component" value="Unassembled WGS sequence"/>
</dbReference>
<evidence type="ECO:0000313" key="3">
    <source>
        <dbReference type="EMBL" id="GAA1545636.1"/>
    </source>
</evidence>
<proteinExistence type="predicted"/>
<keyword evidence="4" id="KW-1185">Reference proteome</keyword>
<feature type="transmembrane region" description="Helical" evidence="2">
    <location>
        <begin position="57"/>
        <end position="79"/>
    </location>
</feature>
<reference evidence="3 4" key="1">
    <citation type="journal article" date="2019" name="Int. J. Syst. Evol. Microbiol.">
        <title>The Global Catalogue of Microorganisms (GCM) 10K type strain sequencing project: providing services to taxonomists for standard genome sequencing and annotation.</title>
        <authorList>
            <consortium name="The Broad Institute Genomics Platform"/>
            <consortium name="The Broad Institute Genome Sequencing Center for Infectious Disease"/>
            <person name="Wu L."/>
            <person name="Ma J."/>
        </authorList>
    </citation>
    <scope>NUCLEOTIDE SEQUENCE [LARGE SCALE GENOMIC DNA]</scope>
    <source>
        <strain evidence="3 4">JCM 15933</strain>
    </source>
</reference>
<name>A0ABN2BTK2_9ACTN</name>
<comment type="caution">
    <text evidence="3">The sequence shown here is derived from an EMBL/GenBank/DDBJ whole genome shotgun (WGS) entry which is preliminary data.</text>
</comment>
<gene>
    <name evidence="3" type="ORF">GCM10009827_077140</name>
</gene>
<evidence type="ECO:0000313" key="4">
    <source>
        <dbReference type="Proteomes" id="UP001501470"/>
    </source>
</evidence>
<evidence type="ECO:0000256" key="2">
    <source>
        <dbReference type="SAM" id="Phobius"/>
    </source>
</evidence>